<feature type="transmembrane region" description="Helical" evidence="1">
    <location>
        <begin position="206"/>
        <end position="229"/>
    </location>
</feature>
<reference evidence="2" key="2">
    <citation type="journal article" date="2021" name="PeerJ">
        <title>Extensive microbial diversity within the chicken gut microbiome revealed by metagenomics and culture.</title>
        <authorList>
            <person name="Gilroy R."/>
            <person name="Ravi A."/>
            <person name="Getino M."/>
            <person name="Pursley I."/>
            <person name="Horton D.L."/>
            <person name="Alikhan N.F."/>
            <person name="Baker D."/>
            <person name="Gharbi K."/>
            <person name="Hall N."/>
            <person name="Watson M."/>
            <person name="Adriaenssens E.M."/>
            <person name="Foster-Nyarko E."/>
            <person name="Jarju S."/>
            <person name="Secka A."/>
            <person name="Antonio M."/>
            <person name="Oren A."/>
            <person name="Chaudhuri R.R."/>
            <person name="La Ragione R."/>
            <person name="Hildebrand F."/>
            <person name="Pallen M.J."/>
        </authorList>
    </citation>
    <scope>NUCLEOTIDE SEQUENCE</scope>
    <source>
        <strain evidence="2">CHK157-1446</strain>
    </source>
</reference>
<organism evidence="2 3">
    <name type="scientific">Candidatus Faeciplasma gallinarum</name>
    <dbReference type="NCBI Taxonomy" id="2840799"/>
    <lineage>
        <taxon>Bacteria</taxon>
        <taxon>Bacillati</taxon>
        <taxon>Bacillota</taxon>
        <taxon>Clostridia</taxon>
        <taxon>Eubacteriales</taxon>
        <taxon>Oscillospiraceae</taxon>
        <taxon>Oscillospiraceae incertae sedis</taxon>
        <taxon>Candidatus Faeciplasma</taxon>
    </lineage>
</organism>
<dbReference type="EMBL" id="DVIR01000011">
    <property type="protein sequence ID" value="HIS24038.1"/>
    <property type="molecule type" value="Genomic_DNA"/>
</dbReference>
<dbReference type="Proteomes" id="UP000823982">
    <property type="component" value="Unassembled WGS sequence"/>
</dbReference>
<dbReference type="InterPro" id="IPR046555">
    <property type="entry name" value="DUF6709"/>
</dbReference>
<gene>
    <name evidence="2" type="ORF">IAD01_01365</name>
</gene>
<keyword evidence="1" id="KW-0472">Membrane</keyword>
<evidence type="ECO:0000313" key="3">
    <source>
        <dbReference type="Proteomes" id="UP000823982"/>
    </source>
</evidence>
<evidence type="ECO:0000313" key="2">
    <source>
        <dbReference type="EMBL" id="HIS24038.1"/>
    </source>
</evidence>
<dbReference type="SUPFAM" id="SSF81665">
    <property type="entry name" value="Calcium ATPase, transmembrane domain M"/>
    <property type="match status" value="1"/>
</dbReference>
<protein>
    <submittedName>
        <fullName evidence="2">Uncharacterized protein</fullName>
    </submittedName>
</protein>
<accession>A0A9D1EM88</accession>
<sequence length="258" mass="28634">MDILEAREENEQVFSETEDTKLKRFLSGSRIYTMLAAAIIALIVFIPTFASILGIYHNVAESKNVKSLSEINLSSDLNGQYVTGSAYKFLTQLGYIAESEAAATDYYYLMYIDAPNGEQVATLVEADKRGDEDLQYVIDAYLAYAKDPEAGYMGNIIEINGRFKNMSSSEEKLFEAGLDQCGITGPVLGYTLKLGNFPTPSDTVPYWFIAVPFGVAAIVCAILFVYGLSLENKRAKANMSPYPYQNRKKKSKKSSSKR</sequence>
<dbReference type="InterPro" id="IPR023298">
    <property type="entry name" value="ATPase_P-typ_TM_dom_sf"/>
</dbReference>
<proteinExistence type="predicted"/>
<comment type="caution">
    <text evidence="2">The sequence shown here is derived from an EMBL/GenBank/DDBJ whole genome shotgun (WGS) entry which is preliminary data.</text>
</comment>
<evidence type="ECO:0000256" key="1">
    <source>
        <dbReference type="SAM" id="Phobius"/>
    </source>
</evidence>
<dbReference type="Pfam" id="PF20456">
    <property type="entry name" value="DUF6709"/>
    <property type="match status" value="1"/>
</dbReference>
<keyword evidence="1" id="KW-0812">Transmembrane</keyword>
<keyword evidence="1" id="KW-1133">Transmembrane helix</keyword>
<reference evidence="2" key="1">
    <citation type="submission" date="2020-10" db="EMBL/GenBank/DDBJ databases">
        <authorList>
            <person name="Gilroy R."/>
        </authorList>
    </citation>
    <scope>NUCLEOTIDE SEQUENCE</scope>
    <source>
        <strain evidence="2">CHK157-1446</strain>
    </source>
</reference>
<name>A0A9D1EM88_9FIRM</name>
<dbReference type="AlphaFoldDB" id="A0A9D1EM88"/>
<feature type="transmembrane region" description="Helical" evidence="1">
    <location>
        <begin position="31"/>
        <end position="56"/>
    </location>
</feature>